<dbReference type="SUPFAM" id="SSF103473">
    <property type="entry name" value="MFS general substrate transporter"/>
    <property type="match status" value="1"/>
</dbReference>
<dbReference type="InterPro" id="IPR036259">
    <property type="entry name" value="MFS_trans_sf"/>
</dbReference>
<feature type="region of interest" description="Disordered" evidence="8">
    <location>
        <begin position="503"/>
        <end position="531"/>
    </location>
</feature>
<name>A0A1H0BFH2_9ACTN</name>
<dbReference type="Proteomes" id="UP000199341">
    <property type="component" value="Unassembled WGS sequence"/>
</dbReference>
<evidence type="ECO:0000256" key="3">
    <source>
        <dbReference type="ARBA" id="ARBA00022475"/>
    </source>
</evidence>
<evidence type="ECO:0000256" key="6">
    <source>
        <dbReference type="ARBA" id="ARBA00023136"/>
    </source>
</evidence>
<organism evidence="11 12">
    <name type="scientific">Actinacidiphila guanduensis</name>
    <dbReference type="NCBI Taxonomy" id="310781"/>
    <lineage>
        <taxon>Bacteria</taxon>
        <taxon>Bacillati</taxon>
        <taxon>Actinomycetota</taxon>
        <taxon>Actinomycetes</taxon>
        <taxon>Kitasatosporales</taxon>
        <taxon>Streptomycetaceae</taxon>
        <taxon>Actinacidiphila</taxon>
    </lineage>
</organism>
<dbReference type="AlphaFoldDB" id="A0A1H0BFH2"/>
<feature type="transmembrane region" description="Helical" evidence="9">
    <location>
        <begin position="196"/>
        <end position="216"/>
    </location>
</feature>
<evidence type="ECO:0000256" key="9">
    <source>
        <dbReference type="SAM" id="Phobius"/>
    </source>
</evidence>
<dbReference type="NCBIfam" id="TIGR00711">
    <property type="entry name" value="efflux_EmrB"/>
    <property type="match status" value="1"/>
</dbReference>
<evidence type="ECO:0000313" key="12">
    <source>
        <dbReference type="Proteomes" id="UP000199341"/>
    </source>
</evidence>
<comment type="subcellular location">
    <subcellularLocation>
        <location evidence="1">Cell membrane</location>
        <topology evidence="1">Multi-pass membrane protein</topology>
    </subcellularLocation>
</comment>
<dbReference type="PRINTS" id="PR01036">
    <property type="entry name" value="TCRTETB"/>
</dbReference>
<dbReference type="InterPro" id="IPR020846">
    <property type="entry name" value="MFS_dom"/>
</dbReference>
<keyword evidence="7" id="KW-0046">Antibiotic resistance</keyword>
<keyword evidence="12" id="KW-1185">Reference proteome</keyword>
<sequence>MTRSTSKPLLLVALLLASFLINLDTTLVNVALPTLTRELGTSTSQLQWVVDAYNLVFAALLLTAGSLSDRFGRKGMLMAGLFVFGAASFVGGYATSPGELITARAVMGLGAAMTFPATLALLTGVFTSRKERALSIGLWGATAGVAIALGPIVGGFLLEHYSWSSIFYVLGPVAAACIALVALFVRRSRNPAPHRLDYPGLVLSAGFMGLLVYTVIEAPTRGWSSAASLAGFAGAVVLLAGFVVGERRSAEPMLDVRLFRNMRFSAASAAVTVAFFTLLGFIFLITQFFQFIRTYSPLSTGVHLLPVAVSVAVGSTLGTRLAVRIGTKAIVTAGLALQAAFYFWAAGTISPTLGYGVIALQMVVYGLGMGLTSAPATEAIMGAVPADKAGVGSAVNDSTRLLGGTLGVAVIGSIYATVYGTRLDSALPSALPARLADLTHQSVGAAFGVSDQLAKQGQPAVGDAVRQTAIAAFDHGLSVGCVVAGLVAVAGALVAAAFLPAQPPQQPAADVPSEQAARDREQAGSAAGHQR</sequence>
<evidence type="ECO:0000256" key="8">
    <source>
        <dbReference type="SAM" id="MobiDB-lite"/>
    </source>
</evidence>
<feature type="transmembrane region" description="Helical" evidence="9">
    <location>
        <begin position="266"/>
        <end position="292"/>
    </location>
</feature>
<feature type="domain" description="Major facilitator superfamily (MFS) profile" evidence="10">
    <location>
        <begin position="10"/>
        <end position="503"/>
    </location>
</feature>
<dbReference type="CDD" id="cd17321">
    <property type="entry name" value="MFS_MMR_MDR_like"/>
    <property type="match status" value="1"/>
</dbReference>
<feature type="transmembrane region" description="Helical" evidence="9">
    <location>
        <begin position="163"/>
        <end position="184"/>
    </location>
</feature>
<dbReference type="InterPro" id="IPR004638">
    <property type="entry name" value="EmrB-like"/>
</dbReference>
<evidence type="ECO:0000256" key="7">
    <source>
        <dbReference type="ARBA" id="ARBA00023251"/>
    </source>
</evidence>
<keyword evidence="2" id="KW-0813">Transport</keyword>
<keyword evidence="5 9" id="KW-1133">Transmembrane helix</keyword>
<dbReference type="RefSeq" id="WP_245771315.1">
    <property type="nucleotide sequence ID" value="NZ_FNIE01000004.1"/>
</dbReference>
<feature type="transmembrane region" description="Helical" evidence="9">
    <location>
        <begin position="46"/>
        <end position="64"/>
    </location>
</feature>
<protein>
    <submittedName>
        <fullName evidence="11">Drug resistance transporter, EmrB/QacA subfamily</fullName>
    </submittedName>
</protein>
<feature type="transmembrane region" description="Helical" evidence="9">
    <location>
        <begin position="138"/>
        <end position="157"/>
    </location>
</feature>
<dbReference type="GO" id="GO:0022857">
    <property type="term" value="F:transmembrane transporter activity"/>
    <property type="evidence" value="ECO:0007669"/>
    <property type="project" value="InterPro"/>
</dbReference>
<feature type="transmembrane region" description="Helical" evidence="9">
    <location>
        <begin position="76"/>
        <end position="94"/>
    </location>
</feature>
<evidence type="ECO:0000259" key="10">
    <source>
        <dbReference type="PROSITE" id="PS50850"/>
    </source>
</evidence>
<feature type="transmembrane region" description="Helical" evidence="9">
    <location>
        <begin position="106"/>
        <end position="126"/>
    </location>
</feature>
<evidence type="ECO:0000256" key="1">
    <source>
        <dbReference type="ARBA" id="ARBA00004651"/>
    </source>
</evidence>
<evidence type="ECO:0000256" key="5">
    <source>
        <dbReference type="ARBA" id="ARBA00022989"/>
    </source>
</evidence>
<feature type="transmembrane region" description="Helical" evidence="9">
    <location>
        <begin position="304"/>
        <end position="323"/>
    </location>
</feature>
<dbReference type="GO" id="GO:0046677">
    <property type="term" value="P:response to antibiotic"/>
    <property type="evidence" value="ECO:0007669"/>
    <property type="project" value="UniProtKB-KW"/>
</dbReference>
<reference evidence="11 12" key="1">
    <citation type="submission" date="2016-10" db="EMBL/GenBank/DDBJ databases">
        <authorList>
            <person name="de Groot N.N."/>
        </authorList>
    </citation>
    <scope>NUCLEOTIDE SEQUENCE [LARGE SCALE GENOMIC DNA]</scope>
    <source>
        <strain evidence="11 12">CGMCC 4.2022</strain>
    </source>
</reference>
<accession>A0A1H0BFH2</accession>
<dbReference type="Gene3D" id="1.20.1720.10">
    <property type="entry name" value="Multidrug resistance protein D"/>
    <property type="match status" value="2"/>
</dbReference>
<dbReference type="STRING" id="310781.SAMN05216259_104160"/>
<dbReference type="PANTHER" id="PTHR42718:SF42">
    <property type="entry name" value="EXPORT PROTEIN"/>
    <property type="match status" value="1"/>
</dbReference>
<dbReference type="PANTHER" id="PTHR42718">
    <property type="entry name" value="MAJOR FACILITATOR SUPERFAMILY MULTIDRUG TRANSPORTER MFSC"/>
    <property type="match status" value="1"/>
</dbReference>
<dbReference type="PROSITE" id="PS50850">
    <property type="entry name" value="MFS"/>
    <property type="match status" value="1"/>
</dbReference>
<proteinExistence type="predicted"/>
<keyword evidence="6 9" id="KW-0472">Membrane</keyword>
<dbReference type="Pfam" id="PF07690">
    <property type="entry name" value="MFS_1"/>
    <property type="match status" value="1"/>
</dbReference>
<dbReference type="InterPro" id="IPR011701">
    <property type="entry name" value="MFS"/>
</dbReference>
<evidence type="ECO:0000256" key="4">
    <source>
        <dbReference type="ARBA" id="ARBA00022692"/>
    </source>
</evidence>
<keyword evidence="4 9" id="KW-0812">Transmembrane</keyword>
<feature type="transmembrane region" description="Helical" evidence="9">
    <location>
        <begin position="222"/>
        <end position="245"/>
    </location>
</feature>
<evidence type="ECO:0000256" key="2">
    <source>
        <dbReference type="ARBA" id="ARBA00022448"/>
    </source>
</evidence>
<feature type="transmembrane region" description="Helical" evidence="9">
    <location>
        <begin position="353"/>
        <end position="371"/>
    </location>
</feature>
<feature type="transmembrane region" description="Helical" evidence="9">
    <location>
        <begin position="476"/>
        <end position="499"/>
    </location>
</feature>
<evidence type="ECO:0000313" key="11">
    <source>
        <dbReference type="EMBL" id="SDN44133.1"/>
    </source>
</evidence>
<dbReference type="GO" id="GO:0005886">
    <property type="term" value="C:plasma membrane"/>
    <property type="evidence" value="ECO:0007669"/>
    <property type="project" value="UniProtKB-SubCell"/>
</dbReference>
<dbReference type="EMBL" id="FNIE01000004">
    <property type="protein sequence ID" value="SDN44133.1"/>
    <property type="molecule type" value="Genomic_DNA"/>
</dbReference>
<gene>
    <name evidence="11" type="ORF">SAMN05216259_104160</name>
</gene>
<keyword evidence="3" id="KW-1003">Cell membrane</keyword>